<evidence type="ECO:0000256" key="1">
    <source>
        <dbReference type="ARBA" id="ARBA00023054"/>
    </source>
</evidence>
<keyword evidence="1" id="KW-0175">Coiled coil</keyword>
<dbReference type="PANTHER" id="PTHR13103">
    <property type="entry name" value="SCHWANNOMIN INTERACTING PROTEIN 1"/>
    <property type="match status" value="1"/>
</dbReference>
<dbReference type="GO" id="GO:0005886">
    <property type="term" value="C:plasma membrane"/>
    <property type="evidence" value="ECO:0007669"/>
    <property type="project" value="TreeGrafter"/>
</dbReference>
<feature type="region of interest" description="Disordered" evidence="2">
    <location>
        <begin position="720"/>
        <end position="755"/>
    </location>
</feature>
<feature type="compositionally biased region" description="Low complexity" evidence="2">
    <location>
        <begin position="387"/>
        <end position="396"/>
    </location>
</feature>
<dbReference type="PANTHER" id="PTHR13103:SF2">
    <property type="entry name" value="IQCJ-SCHIP1 READTHROUGH TRANSCRIPT PROTEIN-RELATED"/>
    <property type="match status" value="1"/>
</dbReference>
<dbReference type="EMBL" id="GDHF01005512">
    <property type="protein sequence ID" value="JAI46802.1"/>
    <property type="molecule type" value="Transcribed_RNA"/>
</dbReference>
<feature type="domain" description="Schwannomin interacting protein 1 C-terminal" evidence="3">
    <location>
        <begin position="923"/>
        <end position="994"/>
    </location>
</feature>
<dbReference type="GO" id="GO:0035332">
    <property type="term" value="P:positive regulation of hippo signaling"/>
    <property type="evidence" value="ECO:0007669"/>
    <property type="project" value="TreeGrafter"/>
</dbReference>
<evidence type="ECO:0000256" key="2">
    <source>
        <dbReference type="SAM" id="MobiDB-lite"/>
    </source>
</evidence>
<feature type="region of interest" description="Disordered" evidence="2">
    <location>
        <begin position="553"/>
        <end position="586"/>
    </location>
</feature>
<dbReference type="OrthoDB" id="6260144at2759"/>
<protein>
    <submittedName>
        <fullName evidence="5">Schwannomin-interacting protein 1</fullName>
    </submittedName>
</protein>
<evidence type="ECO:0000259" key="3">
    <source>
        <dbReference type="Pfam" id="PF10148"/>
    </source>
</evidence>
<feature type="compositionally biased region" description="Polar residues" evidence="2">
    <location>
        <begin position="806"/>
        <end position="823"/>
    </location>
</feature>
<feature type="domain" description="Schwannomin interacting protein 1 C-terminal" evidence="3">
    <location>
        <begin position="1028"/>
        <end position="1187"/>
    </location>
</feature>
<proteinExistence type="predicted"/>
<feature type="compositionally biased region" description="Basic and acidic residues" evidence="2">
    <location>
        <begin position="576"/>
        <end position="585"/>
    </location>
</feature>
<feature type="compositionally biased region" description="Basic and acidic residues" evidence="2">
    <location>
        <begin position="827"/>
        <end position="841"/>
    </location>
</feature>
<feature type="compositionally biased region" description="Polar residues" evidence="2">
    <location>
        <begin position="397"/>
        <end position="419"/>
    </location>
</feature>
<accession>A0A0K8W6W4</accession>
<gene>
    <name evidence="5" type="primary">Schip1_0</name>
    <name evidence="4" type="synonym">Schip1_1</name>
    <name evidence="4" type="ORF">c2_g1_i1</name>
    <name evidence="5" type="ORF">c2_g1_i2</name>
</gene>
<dbReference type="InterPro" id="IPR015649">
    <property type="entry name" value="SCHIP_1_C"/>
</dbReference>
<feature type="region of interest" description="Disordered" evidence="2">
    <location>
        <begin position="965"/>
        <end position="991"/>
    </location>
</feature>
<dbReference type="AlphaFoldDB" id="A0A0K8W6W4"/>
<evidence type="ECO:0000313" key="4">
    <source>
        <dbReference type="EMBL" id="JAI19482.1"/>
    </source>
</evidence>
<feature type="region of interest" description="Disordered" evidence="2">
    <location>
        <begin position="775"/>
        <end position="841"/>
    </location>
</feature>
<dbReference type="InterPro" id="IPR039045">
    <property type="entry name" value="SCHIP_1"/>
</dbReference>
<feature type="compositionally biased region" description="Polar residues" evidence="2">
    <location>
        <begin position="377"/>
        <end position="386"/>
    </location>
</feature>
<dbReference type="CTD" id="29970"/>
<evidence type="ECO:0000313" key="5">
    <source>
        <dbReference type="EMBL" id="JAI46802.1"/>
    </source>
</evidence>
<dbReference type="Pfam" id="PF10148">
    <property type="entry name" value="SCHIP-1_C"/>
    <property type="match status" value="2"/>
</dbReference>
<reference evidence="5" key="1">
    <citation type="submission" date="2015-06" db="EMBL/GenBank/DDBJ databases">
        <authorList>
            <person name="Hoefler B.C."/>
            <person name="Straight P.D."/>
        </authorList>
    </citation>
    <scope>NUCLEOTIDE SEQUENCE</scope>
</reference>
<feature type="compositionally biased region" description="Basic and acidic residues" evidence="2">
    <location>
        <begin position="720"/>
        <end position="732"/>
    </location>
</feature>
<name>A0A0K8W6W4_BACLA</name>
<dbReference type="GeneID" id="108965432"/>
<organism evidence="5">
    <name type="scientific">Bactrocera latifrons</name>
    <name type="common">Malaysian fruit fly</name>
    <name type="synonym">Chaetodacus latifrons</name>
    <dbReference type="NCBI Taxonomy" id="174628"/>
    <lineage>
        <taxon>Eukaryota</taxon>
        <taxon>Metazoa</taxon>
        <taxon>Ecdysozoa</taxon>
        <taxon>Arthropoda</taxon>
        <taxon>Hexapoda</taxon>
        <taxon>Insecta</taxon>
        <taxon>Pterygota</taxon>
        <taxon>Neoptera</taxon>
        <taxon>Endopterygota</taxon>
        <taxon>Diptera</taxon>
        <taxon>Brachycera</taxon>
        <taxon>Muscomorpha</taxon>
        <taxon>Tephritoidea</taxon>
        <taxon>Tephritidae</taxon>
        <taxon>Bactrocera</taxon>
        <taxon>Bactrocera</taxon>
    </lineage>
</organism>
<dbReference type="EMBL" id="GDHF01032832">
    <property type="protein sequence ID" value="JAI19482.1"/>
    <property type="molecule type" value="Transcribed_RNA"/>
</dbReference>
<sequence>MRVPDITLTAGNAAQFTHNSNNPTTLQQQQQQQLTTSASSEESLRSLQPERKELNKNWTANGVNATSTGFFDYLPSAQFSDNSVYTSSADEFVQRALSSSLAVPYEYTNPALVGSRYEEYYQRTNPQTQNYLENYGGNSNSAYKGFQEVYVNRAAIALDDYEKINRATKFANSSSVTNSVVQQSDNYNTSAVRDVSQSDCHIDYNNEMKKDMNITVNEPNSNHQQQVRPIVSTEECSVGNVNDSENYYNDESMLDLCNERDQKSNVEQHNDDLDEYLTSPTSSSVSLSTPQRSYFPRGIINPNYPGFQHLAHTLSEHFIGCTPSDSYDSDMSECEMELSADSCEDLPSEEQQAELNTKLNIYNNNSNSNSSHKRAQVESQQSTDIAQQQRQRQPQPNLTVYTDANSNSATTQHMSSDELQQQQQHQQEQHSKLGALIANELHDNLRQLLTLNVPDNYSDAYIINSADNFAFRCDQKCRLVAQISDERQQVYGTTPDILLKNSSNLRVEELSKKENRPDLLRGVSPQPLRKRTETAFEDFNQIARIDNSVEKRELERKEVQKDVPSERRSNATTPVRSHDNGKEDGVGYGITPVDIIGDFEQEVEREFGLLVSGYRRLVETNDEGNEDDNEVGQPQPIEKVSDAMLSSAKDLIDSDKYVTALQQNKEDETTEVEAKAETETANKIGGHDPTMDFMEDNNAVDWSYGRCGDSEEINACHAKERECNSQRERDDVTDVSTVSNTSSAQMRPKYQKASYDERQLPPVAIEYKRCQQNARNMRKSAGQNHEKSEKPTKASGGSKIGRNHSKTGFTSRFFSSKRTNMGGSSRNSEENANRRREEAEMHQYQQLISNKELILSNSRYTKMSAWAEYLKNSVKNHGGKCASTDLASPSALDLFDAYKIGGDFDMETLQQHLKLAKEIEKKRRSDREEIRRRLAMGSEEHNQESKERNAWKTGIQSRLANAQLGRLNDPSSDTESHSSDSETCPKLSKARQVDNMSALNISLADKPTYPYAGSGHATISSLSSAAAANKYQTQQQMQRSQSKQQSFQTTMSAFSSEDLECDFFTKQAKLQIEARMALAQAKEMAHMQMEIERQNRRVSPITDIIRVSLRKVGVQMTADKRRVSRQMLTDMNIAQLQILVNSLHTHIEELNESLVHNLMERDDLHVSQDSMLVDIEELTRYIGANEHLAHRYKNQNPYNHN</sequence>
<feature type="compositionally biased region" description="Low complexity" evidence="2">
    <location>
        <begin position="734"/>
        <end position="743"/>
    </location>
</feature>
<feature type="region of interest" description="Disordered" evidence="2">
    <location>
        <begin position="361"/>
        <end position="430"/>
    </location>
</feature>
<feature type="compositionally biased region" description="Basic and acidic residues" evidence="2">
    <location>
        <begin position="553"/>
        <end position="569"/>
    </location>
</feature>
<dbReference type="GO" id="GO:0030054">
    <property type="term" value="C:cell junction"/>
    <property type="evidence" value="ECO:0007669"/>
    <property type="project" value="TreeGrafter"/>
</dbReference>